<accession>A0A1L9SCU7</accession>
<dbReference type="SUPFAM" id="SSF54001">
    <property type="entry name" value="Cysteine proteinases"/>
    <property type="match status" value="1"/>
</dbReference>
<dbReference type="AlphaFoldDB" id="A0A1L9SCU7"/>
<dbReference type="OrthoDB" id="6129702at2759"/>
<dbReference type="PANTHER" id="PTHR46333">
    <property type="entry name" value="CYTOKINESIS PROTEIN 3"/>
    <property type="match status" value="1"/>
</dbReference>
<evidence type="ECO:0000256" key="1">
    <source>
        <dbReference type="SAM" id="MobiDB-lite"/>
    </source>
</evidence>
<dbReference type="InterPro" id="IPR038765">
    <property type="entry name" value="Papain-like_cys_pep_sf"/>
</dbReference>
<dbReference type="InterPro" id="IPR052557">
    <property type="entry name" value="CAP/Cytokinesis_protein"/>
</dbReference>
<dbReference type="VEuPathDB" id="FungiDB:ASPZODRAFT_134342"/>
<organism evidence="3 4">
    <name type="scientific">Penicilliopsis zonata CBS 506.65</name>
    <dbReference type="NCBI Taxonomy" id="1073090"/>
    <lineage>
        <taxon>Eukaryota</taxon>
        <taxon>Fungi</taxon>
        <taxon>Dikarya</taxon>
        <taxon>Ascomycota</taxon>
        <taxon>Pezizomycotina</taxon>
        <taxon>Eurotiomycetes</taxon>
        <taxon>Eurotiomycetidae</taxon>
        <taxon>Eurotiales</taxon>
        <taxon>Aspergillaceae</taxon>
        <taxon>Penicilliopsis</taxon>
    </lineage>
</organism>
<dbReference type="GeneID" id="34609970"/>
<dbReference type="InterPro" id="IPR002931">
    <property type="entry name" value="Transglutaminase-like"/>
</dbReference>
<reference evidence="4" key="1">
    <citation type="journal article" date="2017" name="Genome Biol.">
        <title>Comparative genomics reveals high biological diversity and specific adaptations in the industrially and medically important fungal genus Aspergillus.</title>
        <authorList>
            <person name="de Vries R.P."/>
            <person name="Riley R."/>
            <person name="Wiebenga A."/>
            <person name="Aguilar-Osorio G."/>
            <person name="Amillis S."/>
            <person name="Uchima C.A."/>
            <person name="Anderluh G."/>
            <person name="Asadollahi M."/>
            <person name="Askin M."/>
            <person name="Barry K."/>
            <person name="Battaglia E."/>
            <person name="Bayram O."/>
            <person name="Benocci T."/>
            <person name="Braus-Stromeyer S.A."/>
            <person name="Caldana C."/>
            <person name="Canovas D."/>
            <person name="Cerqueira G.C."/>
            <person name="Chen F."/>
            <person name="Chen W."/>
            <person name="Choi C."/>
            <person name="Clum A."/>
            <person name="Dos Santos R.A."/>
            <person name="Damasio A.R."/>
            <person name="Diallinas G."/>
            <person name="Emri T."/>
            <person name="Fekete E."/>
            <person name="Flipphi M."/>
            <person name="Freyberg S."/>
            <person name="Gallo A."/>
            <person name="Gournas C."/>
            <person name="Habgood R."/>
            <person name="Hainaut M."/>
            <person name="Harispe M.L."/>
            <person name="Henrissat B."/>
            <person name="Hilden K.S."/>
            <person name="Hope R."/>
            <person name="Hossain A."/>
            <person name="Karabika E."/>
            <person name="Karaffa L."/>
            <person name="Karanyi Z."/>
            <person name="Krasevec N."/>
            <person name="Kuo A."/>
            <person name="Kusch H."/>
            <person name="LaButti K."/>
            <person name="Lagendijk E.L."/>
            <person name="Lapidus A."/>
            <person name="Levasseur A."/>
            <person name="Lindquist E."/>
            <person name="Lipzen A."/>
            <person name="Logrieco A.F."/>
            <person name="MacCabe A."/>
            <person name="Maekelae M.R."/>
            <person name="Malavazi I."/>
            <person name="Melin P."/>
            <person name="Meyer V."/>
            <person name="Mielnichuk N."/>
            <person name="Miskei M."/>
            <person name="Molnar A.P."/>
            <person name="Mule G."/>
            <person name="Ngan C.Y."/>
            <person name="Orejas M."/>
            <person name="Orosz E."/>
            <person name="Ouedraogo J.P."/>
            <person name="Overkamp K.M."/>
            <person name="Park H.-S."/>
            <person name="Perrone G."/>
            <person name="Piumi F."/>
            <person name="Punt P.J."/>
            <person name="Ram A.F."/>
            <person name="Ramon A."/>
            <person name="Rauscher S."/>
            <person name="Record E."/>
            <person name="Riano-Pachon D.M."/>
            <person name="Robert V."/>
            <person name="Roehrig J."/>
            <person name="Ruller R."/>
            <person name="Salamov A."/>
            <person name="Salih N.S."/>
            <person name="Samson R.A."/>
            <person name="Sandor E."/>
            <person name="Sanguinetti M."/>
            <person name="Schuetze T."/>
            <person name="Sepcic K."/>
            <person name="Shelest E."/>
            <person name="Sherlock G."/>
            <person name="Sophianopoulou V."/>
            <person name="Squina F.M."/>
            <person name="Sun H."/>
            <person name="Susca A."/>
            <person name="Todd R.B."/>
            <person name="Tsang A."/>
            <person name="Unkles S.E."/>
            <person name="van de Wiele N."/>
            <person name="van Rossen-Uffink D."/>
            <person name="Oliveira J.V."/>
            <person name="Vesth T.C."/>
            <person name="Visser J."/>
            <person name="Yu J.-H."/>
            <person name="Zhou M."/>
            <person name="Andersen M.R."/>
            <person name="Archer D.B."/>
            <person name="Baker S.E."/>
            <person name="Benoit I."/>
            <person name="Brakhage A.A."/>
            <person name="Braus G.H."/>
            <person name="Fischer R."/>
            <person name="Frisvad J.C."/>
            <person name="Goldman G.H."/>
            <person name="Houbraken J."/>
            <person name="Oakley B."/>
            <person name="Pocsi I."/>
            <person name="Scazzocchio C."/>
            <person name="Seiboth B."/>
            <person name="vanKuyk P.A."/>
            <person name="Wortman J."/>
            <person name="Dyer P.S."/>
            <person name="Grigoriev I.V."/>
        </authorList>
    </citation>
    <scope>NUCLEOTIDE SEQUENCE [LARGE SCALE GENOMIC DNA]</scope>
    <source>
        <strain evidence="4">CBS 506.65</strain>
    </source>
</reference>
<dbReference type="Proteomes" id="UP000184188">
    <property type="component" value="Unassembled WGS sequence"/>
</dbReference>
<evidence type="ECO:0000313" key="4">
    <source>
        <dbReference type="Proteomes" id="UP000184188"/>
    </source>
</evidence>
<dbReference type="Gene3D" id="3.10.620.30">
    <property type="match status" value="1"/>
</dbReference>
<dbReference type="Pfam" id="PF01841">
    <property type="entry name" value="Transglut_core"/>
    <property type="match status" value="1"/>
</dbReference>
<protein>
    <recommendedName>
        <fullName evidence="2">Transglutaminase-like domain-containing protein</fullName>
    </recommendedName>
</protein>
<feature type="region of interest" description="Disordered" evidence="1">
    <location>
        <begin position="41"/>
        <end position="114"/>
    </location>
</feature>
<dbReference type="RefSeq" id="XP_022579427.1">
    <property type="nucleotide sequence ID" value="XM_022723505.1"/>
</dbReference>
<gene>
    <name evidence="3" type="ORF">ASPZODRAFT_134342</name>
</gene>
<dbReference type="PANTHER" id="PTHR46333:SF5">
    <property type="entry name" value="TRANSGLUTAMINASE-LIKE DOMAIN-CONTAINING PROTEIN"/>
    <property type="match status" value="1"/>
</dbReference>
<dbReference type="STRING" id="1073090.A0A1L9SCU7"/>
<dbReference type="EMBL" id="KV878346">
    <property type="protein sequence ID" value="OJJ44917.1"/>
    <property type="molecule type" value="Genomic_DNA"/>
</dbReference>
<dbReference type="SMART" id="SM00460">
    <property type="entry name" value="TGc"/>
    <property type="match status" value="1"/>
</dbReference>
<keyword evidence="4" id="KW-1185">Reference proteome</keyword>
<proteinExistence type="predicted"/>
<feature type="compositionally biased region" description="Basic and acidic residues" evidence="1">
    <location>
        <begin position="41"/>
        <end position="53"/>
    </location>
</feature>
<evidence type="ECO:0000313" key="3">
    <source>
        <dbReference type="EMBL" id="OJJ44917.1"/>
    </source>
</evidence>
<sequence length="554" mass="60526">MPGNNRVRAPAWGAELPPLPARRVSAAATVPGVEVKSEIRSRFKNSKSHESLPKVHLHLQTTPPVPPVPPLRRDSSQDVGDTPPRLAPRLPPRVPSRDRLKRSQTSPGGGTVVETVEVSLPIRKLPPAPISGAAADKLRQSGFGGLKSTIPEIPKLSFANGGPPPPVPVSSRPDLSKIQATKPRVSTTVSTGSGCLKCRDFSAPDAHAARFPRASLPSQDLAWLARELTAPFPSATDRARAIFTWLHYNISYDVQSFFSGNLQPATPERTMSTGLAVCEGYALLFATLASHAGLEAIKVSGHGKGFGHHDQAPGDPLPPYTGNHAWNAVRLDDGRWKLIDSCWGAGHIDGPGRPYVREFNPVKFSETNDEFGLRHFPANKEHFFRDDGRPSITWEEYMRGDGLEQPRTFDIHKRFIGERTFHPAAKTLSISQPGPIRFQFALLCEHWSLERHAKEKPGLFLLIIHGLDGRHDERLPLTHVRGSTPGGGGDFWYFDLQDPRTLGAPGQKASIAVLTKFGDRDDCRGLTAEEYLAGFGPGNGGSLAWSYIAEWELV</sequence>
<name>A0A1L9SCU7_9EURO</name>
<feature type="domain" description="Transglutaminase-like" evidence="2">
    <location>
        <begin position="270"/>
        <end position="343"/>
    </location>
</feature>
<evidence type="ECO:0000259" key="2">
    <source>
        <dbReference type="SMART" id="SM00460"/>
    </source>
</evidence>
<feature type="compositionally biased region" description="Pro residues" evidence="1">
    <location>
        <begin position="85"/>
        <end position="94"/>
    </location>
</feature>
<dbReference type="GO" id="GO:0005737">
    <property type="term" value="C:cytoplasm"/>
    <property type="evidence" value="ECO:0007669"/>
    <property type="project" value="TreeGrafter"/>
</dbReference>